<dbReference type="Pfam" id="PF02469">
    <property type="entry name" value="Fasciclin"/>
    <property type="match status" value="5"/>
</dbReference>
<keyword evidence="1" id="KW-0472">Membrane</keyword>
<evidence type="ECO:0000256" key="1">
    <source>
        <dbReference type="SAM" id="Phobius"/>
    </source>
</evidence>
<feature type="transmembrane region" description="Helical" evidence="1">
    <location>
        <begin position="767"/>
        <end position="792"/>
    </location>
</feature>
<keyword evidence="2" id="KW-0732">Signal</keyword>
<sequence length="809" mass="90470">MIVMKNIFLLFFLLPIIWAAKPSTIVDIIRADDRFSTLVDHLERTGLINKIKLMKAATLFAPVNEAFETREENDTTYFLMGQKVTQAQLLYHLLPVTIESDDFYDGQILKTMNTDQRLKVHVNKGLYVGDAEVIERDLEAASGAVVQVIDRVLQTPVTLDKTLDRSEDTKEFADLSYKSGIDRLLSNAEGLTIFATQHVLDGLSDVEQDYLNQPAAKDDLGSILKHQIYDRVVYAGDFPTGETKYKTLEGEYLTVYKSESGEISVNDVRVIKTDRLASNGVIHLVEKSILPRRKDFLDFNVRKALIGMNATKFTSLFYDNDLGEYLDNADSNPFTILAPPNEALNENDIPKNQLKSWLKYHIVRDRYKMEDLIDNALLETVSHDHLGDHFQRIRVHVTEQETTFAQDSNAHESRKSVEFGRAGVARDAVSVKSSIIYPVSRALALPDSPLRRLPINLDLSTFVATLYASGSADEIDDAEGITLFAPTNRAFSYLGLLTKHLLQPESKEKLQKVIKFHAIRNIYYSNSTKEGEHREVTLAGTEISLNKTKDGIFLRGSGAADGNDRSVIAKVTESDLLLNNGVAYKIDRVQLPSNLDITNRDLLSVDGTSSILGLLDRTHLGDVLDELRGPYTILAPSDRAFAKLNVSNLLKDQDKLLRIVKLHILPTSLPRLEAVHSESNQVVNADHDDRDRKEHKEITKDGVEFGTLLEDTKVLLRQVDSGYTVHVQGSSQDASGVIDIGRASNGGGVIEIDSVLLPAEESGRRGLAWWAVFLIVVAVLLGLAILALLGYYGYRYWQQRRQGYISLDQ</sequence>
<dbReference type="SMART" id="SM00554">
    <property type="entry name" value="FAS1"/>
    <property type="match status" value="5"/>
</dbReference>
<dbReference type="InterPro" id="IPR000782">
    <property type="entry name" value="FAS1_domain"/>
</dbReference>
<dbReference type="OrthoDB" id="14252at2759"/>
<reference evidence="4" key="1">
    <citation type="submission" date="2020-01" db="EMBL/GenBank/DDBJ databases">
        <title>Genome Sequencing of Three Apophysomyces-Like Fungal Strains Confirms a Novel Fungal Genus in the Mucoromycota with divergent Burkholderia-like Endosymbiotic Bacteria.</title>
        <authorList>
            <person name="Stajich J.E."/>
            <person name="Macias A.M."/>
            <person name="Carter-House D."/>
            <person name="Lovett B."/>
            <person name="Kasson L.R."/>
            <person name="Berry K."/>
            <person name="Grigoriev I."/>
            <person name="Chang Y."/>
            <person name="Spatafora J."/>
            <person name="Kasson M.T."/>
        </authorList>
    </citation>
    <scope>NUCLEOTIDE SEQUENCE</scope>
    <source>
        <strain evidence="4">NRRL A-21654</strain>
    </source>
</reference>
<feature type="domain" description="FAS1" evidence="3">
    <location>
        <begin position="446"/>
        <end position="590"/>
    </location>
</feature>
<dbReference type="InterPro" id="IPR036378">
    <property type="entry name" value="FAS1_dom_sf"/>
</dbReference>
<dbReference type="AlphaFoldDB" id="A0A8H7BYC1"/>
<keyword evidence="1" id="KW-0812">Transmembrane</keyword>
<organism evidence="4 5">
    <name type="scientific">Apophysomyces ossiformis</name>
    <dbReference type="NCBI Taxonomy" id="679940"/>
    <lineage>
        <taxon>Eukaryota</taxon>
        <taxon>Fungi</taxon>
        <taxon>Fungi incertae sedis</taxon>
        <taxon>Mucoromycota</taxon>
        <taxon>Mucoromycotina</taxon>
        <taxon>Mucoromycetes</taxon>
        <taxon>Mucorales</taxon>
        <taxon>Mucorineae</taxon>
        <taxon>Mucoraceae</taxon>
        <taxon>Apophysomyces</taxon>
    </lineage>
</organism>
<gene>
    <name evidence="4" type="ORF">EC973_006850</name>
</gene>
<comment type="caution">
    <text evidence="4">The sequence shown here is derived from an EMBL/GenBank/DDBJ whole genome shotgun (WGS) entry which is preliminary data.</text>
</comment>
<evidence type="ECO:0000313" key="5">
    <source>
        <dbReference type="Proteomes" id="UP000605846"/>
    </source>
</evidence>
<feature type="signal peptide" evidence="2">
    <location>
        <begin position="1"/>
        <end position="19"/>
    </location>
</feature>
<dbReference type="Proteomes" id="UP000605846">
    <property type="component" value="Unassembled WGS sequence"/>
</dbReference>
<feature type="domain" description="FAS1" evidence="3">
    <location>
        <begin position="286"/>
        <end position="443"/>
    </location>
</feature>
<evidence type="ECO:0000313" key="4">
    <source>
        <dbReference type="EMBL" id="KAF7727962.1"/>
    </source>
</evidence>
<proteinExistence type="predicted"/>
<evidence type="ECO:0000256" key="2">
    <source>
        <dbReference type="SAM" id="SignalP"/>
    </source>
</evidence>
<feature type="domain" description="FAS1" evidence="3">
    <location>
        <begin position="22"/>
        <end position="289"/>
    </location>
</feature>
<name>A0A8H7BYC1_9FUNG</name>
<accession>A0A8H7BYC1</accession>
<feature type="chain" id="PRO_5034485745" description="FAS1 domain-containing protein" evidence="2">
    <location>
        <begin position="20"/>
        <end position="809"/>
    </location>
</feature>
<keyword evidence="5" id="KW-1185">Reference proteome</keyword>
<feature type="domain" description="FAS1" evidence="3">
    <location>
        <begin position="595"/>
        <end position="756"/>
    </location>
</feature>
<dbReference type="PANTHER" id="PTHR10900:SF77">
    <property type="entry name" value="FI19380P1"/>
    <property type="match status" value="1"/>
</dbReference>
<protein>
    <recommendedName>
        <fullName evidence="3">FAS1 domain-containing protein</fullName>
    </recommendedName>
</protein>
<keyword evidence="1" id="KW-1133">Transmembrane helix</keyword>
<dbReference type="SUPFAM" id="SSF82153">
    <property type="entry name" value="FAS1 domain"/>
    <property type="match status" value="5"/>
</dbReference>
<dbReference type="Gene3D" id="2.30.180.10">
    <property type="entry name" value="FAS1 domain"/>
    <property type="match status" value="5"/>
</dbReference>
<dbReference type="PANTHER" id="PTHR10900">
    <property type="entry name" value="PERIOSTIN-RELATED"/>
    <property type="match status" value="1"/>
</dbReference>
<dbReference type="InterPro" id="IPR050904">
    <property type="entry name" value="Adhesion/Biosynth-related"/>
</dbReference>
<evidence type="ECO:0000259" key="3">
    <source>
        <dbReference type="PROSITE" id="PS50213"/>
    </source>
</evidence>
<dbReference type="PROSITE" id="PS50213">
    <property type="entry name" value="FAS1"/>
    <property type="match status" value="4"/>
</dbReference>
<dbReference type="EMBL" id="JABAYA010000046">
    <property type="protein sequence ID" value="KAF7727962.1"/>
    <property type="molecule type" value="Genomic_DNA"/>
</dbReference>